<dbReference type="InterPro" id="IPR012485">
    <property type="entry name" value="CENP-I"/>
</dbReference>
<evidence type="ECO:0000256" key="6">
    <source>
        <dbReference type="ARBA" id="ARBA00023328"/>
    </source>
</evidence>
<keyword evidence="4" id="KW-0158">Chromosome</keyword>
<keyword evidence="8" id="KW-1185">Reference proteome</keyword>
<evidence type="ECO:0000313" key="7">
    <source>
        <dbReference type="EMBL" id="ATZ48561.1"/>
    </source>
</evidence>
<dbReference type="Proteomes" id="UP000001798">
    <property type="component" value="Chromosome 3"/>
</dbReference>
<reference evidence="7 8" key="1">
    <citation type="journal article" date="2011" name="PLoS Genet.">
        <title>Genomic analysis of the necrotrophic fungal pathogens Sclerotinia sclerotiorum and Botrytis cinerea.</title>
        <authorList>
            <person name="Amselem J."/>
            <person name="Cuomo C.A."/>
            <person name="van Kan J.A."/>
            <person name="Viaud M."/>
            <person name="Benito E.P."/>
            <person name="Couloux A."/>
            <person name="Coutinho P.M."/>
            <person name="de Vries R.P."/>
            <person name="Dyer P.S."/>
            <person name="Fillinger S."/>
            <person name="Fournier E."/>
            <person name="Gout L."/>
            <person name="Hahn M."/>
            <person name="Kohn L."/>
            <person name="Lapalu N."/>
            <person name="Plummer K.M."/>
            <person name="Pradier J.M."/>
            <person name="Quevillon E."/>
            <person name="Sharon A."/>
            <person name="Simon A."/>
            <person name="ten Have A."/>
            <person name="Tudzynski B."/>
            <person name="Tudzynski P."/>
            <person name="Wincker P."/>
            <person name="Andrew M."/>
            <person name="Anthouard V."/>
            <person name="Beever R.E."/>
            <person name="Beffa R."/>
            <person name="Benoit I."/>
            <person name="Bouzid O."/>
            <person name="Brault B."/>
            <person name="Chen Z."/>
            <person name="Choquer M."/>
            <person name="Collemare J."/>
            <person name="Cotton P."/>
            <person name="Danchin E.G."/>
            <person name="Da Silva C."/>
            <person name="Gautier A."/>
            <person name="Giraud C."/>
            <person name="Giraud T."/>
            <person name="Gonzalez C."/>
            <person name="Grossetete S."/>
            <person name="Guldener U."/>
            <person name="Henrissat B."/>
            <person name="Howlett B.J."/>
            <person name="Kodira C."/>
            <person name="Kretschmer M."/>
            <person name="Lappartient A."/>
            <person name="Leroch M."/>
            <person name="Levis C."/>
            <person name="Mauceli E."/>
            <person name="Neuveglise C."/>
            <person name="Oeser B."/>
            <person name="Pearson M."/>
            <person name="Poulain J."/>
            <person name="Poussereau N."/>
            <person name="Quesneville H."/>
            <person name="Rascle C."/>
            <person name="Schumacher J."/>
            <person name="Segurens B."/>
            <person name="Sexton A."/>
            <person name="Silva E."/>
            <person name="Sirven C."/>
            <person name="Soanes D.M."/>
            <person name="Talbot N.J."/>
            <person name="Templeton M."/>
            <person name="Yandava C."/>
            <person name="Yarden O."/>
            <person name="Zeng Q."/>
            <person name="Rollins J.A."/>
            <person name="Lebrun M.H."/>
            <person name="Dickman M."/>
        </authorList>
    </citation>
    <scope>NUCLEOTIDE SEQUENCE [LARGE SCALE GENOMIC DNA]</scope>
    <source>
        <strain evidence="7 8">B05.10</strain>
    </source>
</reference>
<organism evidence="7 8">
    <name type="scientific">Botryotinia fuckeliana (strain B05.10)</name>
    <name type="common">Noble rot fungus</name>
    <name type="synonym">Botrytis cinerea</name>
    <dbReference type="NCBI Taxonomy" id="332648"/>
    <lineage>
        <taxon>Eukaryota</taxon>
        <taxon>Fungi</taxon>
        <taxon>Dikarya</taxon>
        <taxon>Ascomycota</taxon>
        <taxon>Pezizomycotina</taxon>
        <taxon>Leotiomycetes</taxon>
        <taxon>Helotiales</taxon>
        <taxon>Sclerotiniaceae</taxon>
        <taxon>Botrytis</taxon>
    </lineage>
</organism>
<reference evidence="7 8" key="2">
    <citation type="journal article" date="2012" name="Eukaryot. Cell">
        <title>Genome update of Botrytis cinerea strains B05.10 and T4.</title>
        <authorList>
            <person name="Staats M."/>
            <person name="van Kan J.A."/>
        </authorList>
    </citation>
    <scope>NUCLEOTIDE SEQUENCE [LARGE SCALE GENOMIC DNA]</scope>
    <source>
        <strain evidence="7 8">B05.10</strain>
    </source>
</reference>
<evidence type="ECO:0000256" key="2">
    <source>
        <dbReference type="ARBA" id="ARBA00004584"/>
    </source>
</evidence>
<dbReference type="GeneID" id="5426451"/>
<protein>
    <recommendedName>
        <fullName evidence="9">Mis6 domain-containing protein</fullName>
    </recommendedName>
</protein>
<dbReference type="PANTHER" id="PTHR48208:SF2">
    <property type="entry name" value="CENTROMERE PROTEIN I"/>
    <property type="match status" value="1"/>
</dbReference>
<dbReference type="EMBL" id="CP009807">
    <property type="protein sequence ID" value="ATZ48561.1"/>
    <property type="molecule type" value="Genomic_DNA"/>
</dbReference>
<dbReference type="VEuPathDB" id="FungiDB:Bcin03g07560"/>
<dbReference type="RefSeq" id="XP_024547933.1">
    <property type="nucleotide sequence ID" value="XM_024692158.1"/>
</dbReference>
<name>A0A384JDM8_BOTFB</name>
<sequence length="706" mass="79396">MESPSGIEYNIDVDDILDDLENASRIPAKQRSVKVSSHVDRLCSRAYEEGLSNASLEKLVDILTLPNELDQGSIGNLIKHLYPASKVPDAVVIKVVGALGHGKAKPSYAAQAALLKWIVLVYDVLENRKILSQLYAVLFNLLDTIALRSHLCHVLSLITRRKHVRPFRIQALMQWTRKAGHDPALVGLMRVYKDYYPEVIVGDVTSGRASVFTHPNREWRERLGRIQEDHLQRTEDTLVSTHQNFRISRKTAKERKHGLLPEVHTSYAQDTSITLEEVGDVDEFIQKLEKIELPNQLVASIHDPLLQKLLHLRSSETTLQRIDYWLLAFFEDQLENGRSSETQIADMLELILQYTRFTKKLPSACFSYLESLLPCWNGITNRDIILELLSYTPIGSFDDLYQNIFSLVEDAVIDGTHESQLALLRFYTALLSKWNLSLLSEISPSTNYGIDIAALVNHANQLAVAILQQSSSVSTHSNILDFYEANAFLISHPAITSKVRIAIPPPQLVYTLFFSSNLSIISRICNILALYKKSLEMATASRTGSTVLGNQSYPKEYVNRFNGFLMDICNCLWRSRAFLTEDVNALGCLLPEQTMGVLAAYIGKLEKSLSLNSLFSISSSPATCHLAITYVRELEDQAEDKIDVRHAGPVTQISLKKLKDDGGLSVSWQDYRLAVLSYLERKGFPGAGELMYNTMKHLMAARQNSA</sequence>
<dbReference type="GO" id="GO:0000070">
    <property type="term" value="P:mitotic sister chromatid segregation"/>
    <property type="evidence" value="ECO:0007669"/>
    <property type="project" value="TreeGrafter"/>
</dbReference>
<evidence type="ECO:0000313" key="8">
    <source>
        <dbReference type="Proteomes" id="UP000001798"/>
    </source>
</evidence>
<evidence type="ECO:0000256" key="3">
    <source>
        <dbReference type="ARBA" id="ARBA00005470"/>
    </source>
</evidence>
<proteinExistence type="inferred from homology"/>
<comment type="subcellular location">
    <subcellularLocation>
        <location evidence="2">Chromosome</location>
        <location evidence="2">Centromere</location>
    </subcellularLocation>
    <subcellularLocation>
        <location evidence="1">Nucleus</location>
    </subcellularLocation>
</comment>
<evidence type="ECO:0000256" key="1">
    <source>
        <dbReference type="ARBA" id="ARBA00004123"/>
    </source>
</evidence>
<dbReference type="KEGG" id="bfu:BCIN_03g07560"/>
<comment type="similarity">
    <text evidence="3">Belongs to the CENP-I/CTF3 family.</text>
</comment>
<dbReference type="GO" id="GO:0005634">
    <property type="term" value="C:nucleus"/>
    <property type="evidence" value="ECO:0007669"/>
    <property type="project" value="UniProtKB-SubCell"/>
</dbReference>
<gene>
    <name evidence="7" type="ORF">BCIN_03g07560</name>
</gene>
<dbReference type="GO" id="GO:0034080">
    <property type="term" value="P:CENP-A containing chromatin assembly"/>
    <property type="evidence" value="ECO:0007669"/>
    <property type="project" value="TreeGrafter"/>
</dbReference>
<dbReference type="GO" id="GO:0000939">
    <property type="term" value="C:inner kinetochore"/>
    <property type="evidence" value="ECO:0007669"/>
    <property type="project" value="TreeGrafter"/>
</dbReference>
<dbReference type="AlphaFoldDB" id="A0A384JDM8"/>
<keyword evidence="6" id="KW-0137">Centromere</keyword>
<reference evidence="7 8" key="3">
    <citation type="journal article" date="2017" name="Mol. Plant Pathol.">
        <title>A gapless genome sequence of the fungus Botrytis cinerea.</title>
        <authorList>
            <person name="Van Kan J.A."/>
            <person name="Stassen J.H."/>
            <person name="Mosbach A."/>
            <person name="Van Der Lee T.A."/>
            <person name="Faino L."/>
            <person name="Farmer A.D."/>
            <person name="Papasotiriou D.G."/>
            <person name="Zhou S."/>
            <person name="Seidl M.F."/>
            <person name="Cottam E."/>
            <person name="Edel D."/>
            <person name="Hahn M."/>
            <person name="Schwartz D.C."/>
            <person name="Dietrich R.A."/>
            <person name="Widdison S."/>
            <person name="Scalliet G."/>
        </authorList>
    </citation>
    <scope>NUCLEOTIDE SEQUENCE [LARGE SCALE GENOMIC DNA]</scope>
    <source>
        <strain evidence="7 8">B05.10</strain>
    </source>
</reference>
<dbReference type="Pfam" id="PF07778">
    <property type="entry name" value="CENP-I"/>
    <property type="match status" value="1"/>
</dbReference>
<evidence type="ECO:0000256" key="4">
    <source>
        <dbReference type="ARBA" id="ARBA00022454"/>
    </source>
</evidence>
<dbReference type="PANTHER" id="PTHR48208">
    <property type="entry name" value="CENTROMERE PROTEIN I"/>
    <property type="match status" value="1"/>
</dbReference>
<accession>A0A384JDM8</accession>
<keyword evidence="5" id="KW-0539">Nucleus</keyword>
<dbReference type="OrthoDB" id="6347512at2759"/>
<evidence type="ECO:0000256" key="5">
    <source>
        <dbReference type="ARBA" id="ARBA00023242"/>
    </source>
</evidence>
<dbReference type="CDD" id="cd22647">
    <property type="entry name" value="CTF3_NTD_HEAT"/>
    <property type="match status" value="1"/>
</dbReference>
<evidence type="ECO:0008006" key="9">
    <source>
        <dbReference type="Google" id="ProtNLM"/>
    </source>
</evidence>